<feature type="transmembrane region" description="Helical" evidence="8">
    <location>
        <begin position="337"/>
        <end position="357"/>
    </location>
</feature>
<accession>A0A1H8E938</accession>
<feature type="transmembrane region" description="Helical" evidence="8">
    <location>
        <begin position="184"/>
        <end position="205"/>
    </location>
</feature>
<feature type="transmembrane region" description="Helical" evidence="8">
    <location>
        <begin position="268"/>
        <end position="293"/>
    </location>
</feature>
<evidence type="ECO:0000256" key="1">
    <source>
        <dbReference type="ARBA" id="ARBA00004141"/>
    </source>
</evidence>
<evidence type="ECO:0000256" key="7">
    <source>
        <dbReference type="ARBA" id="ARBA00023136"/>
    </source>
</evidence>
<feature type="transmembrane region" description="Helical" evidence="8">
    <location>
        <begin position="12"/>
        <end position="30"/>
    </location>
</feature>
<feature type="transmembrane region" description="Helical" evidence="8">
    <location>
        <begin position="143"/>
        <end position="164"/>
    </location>
</feature>
<evidence type="ECO:0000313" key="9">
    <source>
        <dbReference type="EMBL" id="SEN16101.1"/>
    </source>
</evidence>
<dbReference type="STRING" id="1173111.SAMN05444955_106205"/>
<dbReference type="InterPro" id="IPR004761">
    <property type="entry name" value="Spore_GerAB"/>
</dbReference>
<feature type="transmembrane region" description="Helical" evidence="8">
    <location>
        <begin position="217"/>
        <end position="239"/>
    </location>
</feature>
<evidence type="ECO:0000256" key="6">
    <source>
        <dbReference type="ARBA" id="ARBA00022989"/>
    </source>
</evidence>
<keyword evidence="4" id="KW-0309">Germination</keyword>
<feature type="transmembrane region" description="Helical" evidence="8">
    <location>
        <begin position="36"/>
        <end position="57"/>
    </location>
</feature>
<gene>
    <name evidence="9" type="ORF">SAMN05444955_106205</name>
</gene>
<keyword evidence="10" id="KW-1185">Reference proteome</keyword>
<dbReference type="EMBL" id="FOCQ01000006">
    <property type="protein sequence ID" value="SEN16101.1"/>
    <property type="molecule type" value="Genomic_DNA"/>
</dbReference>
<comment type="similarity">
    <text evidence="2">Belongs to the amino acid-polyamine-organocation (APC) superfamily. Spore germination protein (SGP) (TC 2.A.3.9) family.</text>
</comment>
<keyword evidence="5 8" id="KW-0812">Transmembrane</keyword>
<dbReference type="PANTHER" id="PTHR34975">
    <property type="entry name" value="SPORE GERMINATION PROTEIN A2"/>
    <property type="match status" value="1"/>
</dbReference>
<keyword evidence="3" id="KW-0813">Transport</keyword>
<dbReference type="NCBIfam" id="TIGR00912">
    <property type="entry name" value="2A0309"/>
    <property type="match status" value="1"/>
</dbReference>
<dbReference type="Proteomes" id="UP000199695">
    <property type="component" value="Unassembled WGS sequence"/>
</dbReference>
<name>A0A1H8E938_9BACL</name>
<sequence>MENARINVYQLFCLIILLELGSAVIVGLGIKAKQDAWIAVLVGLIGGLLLFLVYGSLHRQFPDLPLTGIIQRILGKFLGWPVAFIYVIYFLYIAARVLRDMSVMIVVAWLDRTPLTILTGMSVLAICYVLHHGIGVLAKTGEFFCPFYLFSILLSLLLILFSGLVNLENLRPVAEDWKRIFVTAYPLILTFPFGEMIVFTMLLPYVRQPKAAVKTGLLAMIFSALILSAAIVMDIATVGENVVGRAPFPFLATLGKVDIAEFLQRIDIIAVFILIVGGFFKVAIFFYVALMGISSLFQVKKPSRLVYPMGTILFFLSLIIASNFSEHIQEGLAIVPWVVHLPLQVGVPLFLWMLSLLTKRFNKRDQHLAGSA</sequence>
<keyword evidence="7 8" id="KW-0472">Membrane</keyword>
<keyword evidence="6 8" id="KW-1133">Transmembrane helix</keyword>
<protein>
    <submittedName>
        <fullName evidence="9">Spore germination protein KB</fullName>
    </submittedName>
</protein>
<dbReference type="Pfam" id="PF03845">
    <property type="entry name" value="Spore_permease"/>
    <property type="match status" value="1"/>
</dbReference>
<evidence type="ECO:0000256" key="3">
    <source>
        <dbReference type="ARBA" id="ARBA00022448"/>
    </source>
</evidence>
<reference evidence="9 10" key="1">
    <citation type="submission" date="2016-10" db="EMBL/GenBank/DDBJ databases">
        <authorList>
            <person name="de Groot N.N."/>
        </authorList>
    </citation>
    <scope>NUCLEOTIDE SEQUENCE [LARGE SCALE GENOMIC DNA]</scope>
    <source>
        <strain evidence="9 10">DSM 46701</strain>
    </source>
</reference>
<evidence type="ECO:0000256" key="4">
    <source>
        <dbReference type="ARBA" id="ARBA00022544"/>
    </source>
</evidence>
<dbReference type="GO" id="GO:0016020">
    <property type="term" value="C:membrane"/>
    <property type="evidence" value="ECO:0007669"/>
    <property type="project" value="UniProtKB-SubCell"/>
</dbReference>
<evidence type="ECO:0000256" key="8">
    <source>
        <dbReference type="SAM" id="Phobius"/>
    </source>
</evidence>
<feature type="transmembrane region" description="Helical" evidence="8">
    <location>
        <begin position="305"/>
        <end position="325"/>
    </location>
</feature>
<organism evidence="9 10">
    <name type="scientific">Lihuaxuella thermophila</name>
    <dbReference type="NCBI Taxonomy" id="1173111"/>
    <lineage>
        <taxon>Bacteria</taxon>
        <taxon>Bacillati</taxon>
        <taxon>Bacillota</taxon>
        <taxon>Bacilli</taxon>
        <taxon>Bacillales</taxon>
        <taxon>Thermoactinomycetaceae</taxon>
        <taxon>Lihuaxuella</taxon>
    </lineage>
</organism>
<dbReference type="AlphaFoldDB" id="A0A1H8E938"/>
<evidence type="ECO:0000256" key="2">
    <source>
        <dbReference type="ARBA" id="ARBA00007998"/>
    </source>
</evidence>
<proteinExistence type="inferred from homology"/>
<comment type="subcellular location">
    <subcellularLocation>
        <location evidence="1">Membrane</location>
        <topology evidence="1">Multi-pass membrane protein</topology>
    </subcellularLocation>
</comment>
<feature type="transmembrane region" description="Helical" evidence="8">
    <location>
        <begin position="115"/>
        <end position="131"/>
    </location>
</feature>
<dbReference type="PANTHER" id="PTHR34975:SF2">
    <property type="entry name" value="SPORE GERMINATION PROTEIN A2"/>
    <property type="match status" value="1"/>
</dbReference>
<dbReference type="GO" id="GO:0009847">
    <property type="term" value="P:spore germination"/>
    <property type="evidence" value="ECO:0007669"/>
    <property type="project" value="InterPro"/>
</dbReference>
<dbReference type="OrthoDB" id="2078716at2"/>
<evidence type="ECO:0000256" key="5">
    <source>
        <dbReference type="ARBA" id="ARBA00022692"/>
    </source>
</evidence>
<feature type="transmembrane region" description="Helical" evidence="8">
    <location>
        <begin position="77"/>
        <end position="95"/>
    </location>
</feature>
<dbReference type="RefSeq" id="WP_089967418.1">
    <property type="nucleotide sequence ID" value="NZ_FOCQ01000006.1"/>
</dbReference>
<evidence type="ECO:0000313" key="10">
    <source>
        <dbReference type="Proteomes" id="UP000199695"/>
    </source>
</evidence>